<dbReference type="GO" id="GO:0000976">
    <property type="term" value="F:transcription cis-regulatory region binding"/>
    <property type="evidence" value="ECO:0007669"/>
    <property type="project" value="TreeGrafter"/>
</dbReference>
<evidence type="ECO:0000256" key="2">
    <source>
        <dbReference type="ARBA" id="ARBA00023125"/>
    </source>
</evidence>
<comment type="caution">
    <text evidence="6">The sequence shown here is derived from an EMBL/GenBank/DDBJ whole genome shotgun (WGS) entry which is preliminary data.</text>
</comment>
<evidence type="ECO:0000313" key="7">
    <source>
        <dbReference type="Proteomes" id="UP000477911"/>
    </source>
</evidence>
<proteinExistence type="predicted"/>
<organism evidence="6 7">
    <name type="scientific">Pseudooceanicola albus</name>
    <dbReference type="NCBI Taxonomy" id="2692189"/>
    <lineage>
        <taxon>Bacteria</taxon>
        <taxon>Pseudomonadati</taxon>
        <taxon>Pseudomonadota</taxon>
        <taxon>Alphaproteobacteria</taxon>
        <taxon>Rhodobacterales</taxon>
        <taxon>Paracoccaceae</taxon>
        <taxon>Pseudooceanicola</taxon>
    </lineage>
</organism>
<gene>
    <name evidence="6" type="ORF">GR170_23985</name>
</gene>
<sequence length="191" mass="21013">MSDQKAVGRPRSAEVDEKLKRAALKLVRERGYRDVSISALIAEAGVSRQSLYNRWHSKADLVLEALTDDTEGLVQLPDPARAGSAQAALRDFLHGIFRHLALDGTTLRSLIAAAQEDPAFREALRTRFVEPREEIVTALLARAQSAGELPAGRDIRMLSAFIHGAFWYRLLNGLPLDEDTARDIAAAIFAP</sequence>
<dbReference type="RefSeq" id="WP_160897019.1">
    <property type="nucleotide sequence ID" value="NZ_WUMU01000038.1"/>
</dbReference>
<dbReference type="PANTHER" id="PTHR30055">
    <property type="entry name" value="HTH-TYPE TRANSCRIPTIONAL REGULATOR RUTR"/>
    <property type="match status" value="1"/>
</dbReference>
<dbReference type="Gene3D" id="1.10.357.10">
    <property type="entry name" value="Tetracycline Repressor, domain 2"/>
    <property type="match status" value="1"/>
</dbReference>
<dbReference type="PRINTS" id="PR00455">
    <property type="entry name" value="HTHTETR"/>
</dbReference>
<dbReference type="InterPro" id="IPR036271">
    <property type="entry name" value="Tet_transcr_reg_TetR-rel_C_sf"/>
</dbReference>
<accession>A0A6L7GCD7</accession>
<evidence type="ECO:0000313" key="6">
    <source>
        <dbReference type="EMBL" id="MXN20900.1"/>
    </source>
</evidence>
<dbReference type="Pfam" id="PF16859">
    <property type="entry name" value="TetR_C_11"/>
    <property type="match status" value="1"/>
</dbReference>
<dbReference type="Proteomes" id="UP000477911">
    <property type="component" value="Unassembled WGS sequence"/>
</dbReference>
<feature type="DNA-binding region" description="H-T-H motif" evidence="4">
    <location>
        <begin position="36"/>
        <end position="55"/>
    </location>
</feature>
<dbReference type="Pfam" id="PF00440">
    <property type="entry name" value="TetR_N"/>
    <property type="match status" value="1"/>
</dbReference>
<dbReference type="GO" id="GO:0003700">
    <property type="term" value="F:DNA-binding transcription factor activity"/>
    <property type="evidence" value="ECO:0007669"/>
    <property type="project" value="TreeGrafter"/>
</dbReference>
<dbReference type="SUPFAM" id="SSF48498">
    <property type="entry name" value="Tetracyclin repressor-like, C-terminal domain"/>
    <property type="match status" value="1"/>
</dbReference>
<evidence type="ECO:0000256" key="1">
    <source>
        <dbReference type="ARBA" id="ARBA00023015"/>
    </source>
</evidence>
<reference evidence="6 7" key="1">
    <citation type="submission" date="2019-12" db="EMBL/GenBank/DDBJ databases">
        <authorList>
            <person name="Li M."/>
        </authorList>
    </citation>
    <scope>NUCLEOTIDE SEQUENCE [LARGE SCALE GENOMIC DNA]</scope>
    <source>
        <strain evidence="6 7">GBMRC 2024</strain>
    </source>
</reference>
<evidence type="ECO:0000259" key="5">
    <source>
        <dbReference type="PROSITE" id="PS50977"/>
    </source>
</evidence>
<feature type="domain" description="HTH tetR-type" evidence="5">
    <location>
        <begin position="13"/>
        <end position="73"/>
    </location>
</feature>
<dbReference type="InterPro" id="IPR001647">
    <property type="entry name" value="HTH_TetR"/>
</dbReference>
<dbReference type="AlphaFoldDB" id="A0A6L7GCD7"/>
<name>A0A6L7GCD7_9RHOB</name>
<dbReference type="InterPro" id="IPR011075">
    <property type="entry name" value="TetR_C"/>
</dbReference>
<evidence type="ECO:0000256" key="3">
    <source>
        <dbReference type="ARBA" id="ARBA00023163"/>
    </source>
</evidence>
<dbReference type="InterPro" id="IPR009057">
    <property type="entry name" value="Homeodomain-like_sf"/>
</dbReference>
<keyword evidence="7" id="KW-1185">Reference proteome</keyword>
<dbReference type="Gene3D" id="1.10.10.60">
    <property type="entry name" value="Homeodomain-like"/>
    <property type="match status" value="1"/>
</dbReference>
<keyword evidence="1" id="KW-0805">Transcription regulation</keyword>
<dbReference type="PROSITE" id="PS50977">
    <property type="entry name" value="HTH_TETR_2"/>
    <property type="match status" value="1"/>
</dbReference>
<protein>
    <submittedName>
        <fullName evidence="6">TetR family transcriptional regulator</fullName>
    </submittedName>
</protein>
<evidence type="ECO:0000256" key="4">
    <source>
        <dbReference type="PROSITE-ProRule" id="PRU00335"/>
    </source>
</evidence>
<dbReference type="PANTHER" id="PTHR30055:SF148">
    <property type="entry name" value="TETR-FAMILY TRANSCRIPTIONAL REGULATOR"/>
    <property type="match status" value="1"/>
</dbReference>
<keyword evidence="3" id="KW-0804">Transcription</keyword>
<dbReference type="InterPro" id="IPR050109">
    <property type="entry name" value="HTH-type_TetR-like_transc_reg"/>
</dbReference>
<dbReference type="SUPFAM" id="SSF46689">
    <property type="entry name" value="Homeodomain-like"/>
    <property type="match status" value="1"/>
</dbReference>
<keyword evidence="2 4" id="KW-0238">DNA-binding</keyword>
<dbReference type="EMBL" id="WUMU01000038">
    <property type="protein sequence ID" value="MXN20900.1"/>
    <property type="molecule type" value="Genomic_DNA"/>
</dbReference>